<evidence type="ECO:0000256" key="1">
    <source>
        <dbReference type="ARBA" id="ARBA00022529"/>
    </source>
</evidence>
<keyword evidence="1 4" id="KW-0929">Antimicrobial</keyword>
<dbReference type="InterPro" id="IPR033907">
    <property type="entry name" value="Endolysin_autolysin"/>
</dbReference>
<feature type="transmembrane region" description="Helical" evidence="6">
    <location>
        <begin position="450"/>
        <end position="471"/>
    </location>
</feature>
<keyword evidence="6" id="KW-0812">Transmembrane</keyword>
<organism evidence="7 8">
    <name type="scientific">Brevundimonas subvibrioides (strain ATCC 15264 / DSM 4735 / LMG 14903 / NBRC 16000 / CB 81)</name>
    <name type="common">Caulobacter subvibrioides</name>
    <dbReference type="NCBI Taxonomy" id="633149"/>
    <lineage>
        <taxon>Bacteria</taxon>
        <taxon>Pseudomonadati</taxon>
        <taxon>Pseudomonadota</taxon>
        <taxon>Alphaproteobacteria</taxon>
        <taxon>Caulobacterales</taxon>
        <taxon>Caulobacteraceae</taxon>
        <taxon>Brevundimonas</taxon>
    </lineage>
</organism>
<dbReference type="RefSeq" id="WP_013269808.1">
    <property type="nucleotide sequence ID" value="NC_014375.1"/>
</dbReference>
<dbReference type="SUPFAM" id="SSF53955">
    <property type="entry name" value="Lysozyme-like"/>
    <property type="match status" value="1"/>
</dbReference>
<dbReference type="InParanoid" id="D9QKP3"/>
<dbReference type="CDD" id="cd00737">
    <property type="entry name" value="lyz_endolysin_autolysin"/>
    <property type="match status" value="1"/>
</dbReference>
<evidence type="ECO:0000256" key="6">
    <source>
        <dbReference type="SAM" id="Phobius"/>
    </source>
</evidence>
<proteinExistence type="inferred from homology"/>
<dbReference type="HOGENOM" id="CLU_517481_0_0_5"/>
<evidence type="ECO:0000256" key="5">
    <source>
        <dbReference type="SAM" id="MobiDB-lite"/>
    </source>
</evidence>
<dbReference type="InterPro" id="IPR023346">
    <property type="entry name" value="Lysozyme-like_dom_sf"/>
</dbReference>
<dbReference type="GO" id="GO:0031640">
    <property type="term" value="P:killing of cells of another organism"/>
    <property type="evidence" value="ECO:0007669"/>
    <property type="project" value="UniProtKB-KW"/>
</dbReference>
<dbReference type="GO" id="GO:0042742">
    <property type="term" value="P:defense response to bacterium"/>
    <property type="evidence" value="ECO:0007669"/>
    <property type="project" value="UniProtKB-KW"/>
</dbReference>
<dbReference type="PANTHER" id="PTHR38107">
    <property type="match status" value="1"/>
</dbReference>
<evidence type="ECO:0000256" key="4">
    <source>
        <dbReference type="RuleBase" id="RU003788"/>
    </source>
</evidence>
<dbReference type="CAZy" id="GH24">
    <property type="family name" value="Glycoside Hydrolase Family 24"/>
</dbReference>
<evidence type="ECO:0000313" key="8">
    <source>
        <dbReference type="Proteomes" id="UP000002696"/>
    </source>
</evidence>
<evidence type="ECO:0000256" key="2">
    <source>
        <dbReference type="ARBA" id="ARBA00022638"/>
    </source>
</evidence>
<dbReference type="eggNOG" id="COG3468">
    <property type="taxonomic scope" value="Bacteria"/>
</dbReference>
<feature type="compositionally biased region" description="Low complexity" evidence="5">
    <location>
        <begin position="249"/>
        <end position="260"/>
    </location>
</feature>
<keyword evidence="6" id="KW-0472">Membrane</keyword>
<gene>
    <name evidence="7" type="ordered locus">Bresu_2398</name>
</gene>
<dbReference type="Pfam" id="PF00959">
    <property type="entry name" value="Phage_lysozyme"/>
    <property type="match status" value="1"/>
</dbReference>
<dbReference type="InterPro" id="IPR023347">
    <property type="entry name" value="Lysozyme_dom_sf"/>
</dbReference>
<keyword evidence="2 4" id="KW-0081">Bacteriolytic enzyme</keyword>
<dbReference type="Gene3D" id="1.10.530.40">
    <property type="match status" value="1"/>
</dbReference>
<keyword evidence="4 7" id="KW-0378">Hydrolase</keyword>
<comment type="similarity">
    <text evidence="4">Belongs to the glycosyl hydrolase 24 family.</text>
</comment>
<dbReference type="PANTHER" id="PTHR38107:SF3">
    <property type="entry name" value="LYSOZYME RRRD-RELATED"/>
    <property type="match status" value="1"/>
</dbReference>
<feature type="region of interest" description="Disordered" evidence="5">
    <location>
        <begin position="230"/>
        <end position="297"/>
    </location>
</feature>
<protein>
    <recommendedName>
        <fullName evidence="4">Lysozyme</fullName>
        <ecNumber evidence="4">3.2.1.17</ecNumber>
    </recommendedName>
</protein>
<keyword evidence="3" id="KW-1035">Host cytoplasm</keyword>
<feature type="region of interest" description="Disordered" evidence="5">
    <location>
        <begin position="169"/>
        <end position="190"/>
    </location>
</feature>
<keyword evidence="4" id="KW-0326">Glycosidase</keyword>
<dbReference type="InterPro" id="IPR002196">
    <property type="entry name" value="Glyco_hydro_24"/>
</dbReference>
<dbReference type="GO" id="GO:0009253">
    <property type="term" value="P:peptidoglycan catabolic process"/>
    <property type="evidence" value="ECO:0007669"/>
    <property type="project" value="InterPro"/>
</dbReference>
<reference evidence="8" key="1">
    <citation type="journal article" date="2011" name="J. Bacteriol.">
        <title>Genome sequences of eight morphologically diverse alphaproteobacteria.</title>
        <authorList>
            <consortium name="US DOE Joint Genome Institute"/>
            <person name="Brown P.J."/>
            <person name="Kysela D.T."/>
            <person name="Buechlein A."/>
            <person name="Hemmerich C."/>
            <person name="Brun Y.V."/>
        </authorList>
    </citation>
    <scope>NUCLEOTIDE SEQUENCE [LARGE SCALE GENOMIC DNA]</scope>
    <source>
        <strain evidence="8">ATCC 15264 / DSM 4735 / LMG 14903 / NBRC 16000 / CB 81</strain>
    </source>
</reference>
<evidence type="ECO:0000313" key="7">
    <source>
        <dbReference type="EMBL" id="ADL01707.1"/>
    </source>
</evidence>
<dbReference type="OrthoDB" id="5327667at2"/>
<evidence type="ECO:0000256" key="3">
    <source>
        <dbReference type="ARBA" id="ARBA00023200"/>
    </source>
</evidence>
<dbReference type="AlphaFoldDB" id="D9QKP3"/>
<dbReference type="EMBL" id="CP002102">
    <property type="protein sequence ID" value="ADL01707.1"/>
    <property type="molecule type" value="Genomic_DNA"/>
</dbReference>
<dbReference type="GO" id="GO:0003796">
    <property type="term" value="F:lysozyme activity"/>
    <property type="evidence" value="ECO:0007669"/>
    <property type="project" value="UniProtKB-EC"/>
</dbReference>
<dbReference type="STRING" id="633149.Bresu_2398"/>
<comment type="catalytic activity">
    <reaction evidence="4">
        <text>Hydrolysis of (1-&gt;4)-beta-linkages between N-acetylmuramic acid and N-acetyl-D-glucosamine residues in a peptidoglycan and between N-acetyl-D-glucosamine residues in chitodextrins.</text>
        <dbReference type="EC" id="3.2.1.17"/>
    </reaction>
</comment>
<dbReference type="EC" id="3.2.1.17" evidence="4"/>
<accession>D9QKP3</accession>
<keyword evidence="8" id="KW-1185">Reference proteome</keyword>
<dbReference type="KEGG" id="bsb:Bresu_2398"/>
<sequence length="514" mass="53177">MKISREGIILIKSFEGFRPRAIRREDGGWVIGYGHTLSAREGASVSEADAELLLRYDLLPVEKTVNHAGSAVLNQHQFDALVSFAYSVGVDRFQTSDVLGHLARGATGHAADALMGWPEPALPQAALRRRAAERALFVADPAAPVAVSDLLVAPIEIVEPETWVETVETPVDASGAPRETSAEQMPEADPRTAAVSALLGEADAVLVPSFAVPPPVAEPVVADQDVVEAPPSAANDSLADDEGADSAGVPEPADPAVDVPVEGEDAPTDVEPAPTSDAVPVASPETDAPTGAAGSPVTGTDHAAIIVQRYTPYSAAMVGPLPFLQPARERVIAESVTPPPVVHEEVLVAVEPVVEAPVVEPGPAVEPESVSFAPAAEIEPLVLNGADDFPDAAVTRAPWTAEDRAEPADTADGGLFGEDLSLTQGGAPVMRHGDIELEAPASFDWSETGAFIIMGAVGLTAFGAAMAAFRLASEQSGGDETTIIAWVLAVIGAACVGVSSFNLYRRWGLPGGDN</sequence>
<keyword evidence="6" id="KW-1133">Transmembrane helix</keyword>
<dbReference type="InterPro" id="IPR051018">
    <property type="entry name" value="Bacteriophage_GH24"/>
</dbReference>
<dbReference type="GO" id="GO:0016998">
    <property type="term" value="P:cell wall macromolecule catabolic process"/>
    <property type="evidence" value="ECO:0007669"/>
    <property type="project" value="InterPro"/>
</dbReference>
<dbReference type="eggNOG" id="COG3772">
    <property type="taxonomic scope" value="Bacteria"/>
</dbReference>
<feature type="transmembrane region" description="Helical" evidence="6">
    <location>
        <begin position="483"/>
        <end position="504"/>
    </location>
</feature>
<name>D9QKP3_BRESC</name>
<dbReference type="Proteomes" id="UP000002696">
    <property type="component" value="Chromosome"/>
</dbReference>